<comment type="caution">
    <text evidence="5">The sequence shown here is derived from an EMBL/GenBank/DDBJ whole genome shotgun (WGS) entry which is preliminary data.</text>
</comment>
<dbReference type="RefSeq" id="WP_007047882.1">
    <property type="nucleotide sequence ID" value="NZ_GG704770.1"/>
</dbReference>
<reference evidence="5" key="1">
    <citation type="submission" date="2009-12" db="EMBL/GenBank/DDBJ databases">
        <authorList>
            <person name="Weinstock G."/>
            <person name="Sodergren E."/>
            <person name="Clifton S."/>
            <person name="Fulton L."/>
            <person name="Fulton B."/>
            <person name="Courtney L."/>
            <person name="Fronick C."/>
            <person name="Harrison M."/>
            <person name="Strong C."/>
            <person name="Farmer C."/>
            <person name="Delahaunty K."/>
            <person name="Markovic C."/>
            <person name="Hall O."/>
            <person name="Minx P."/>
            <person name="Tomlinson C."/>
            <person name="Mitreva M."/>
            <person name="Nelson J."/>
            <person name="Hou S."/>
            <person name="Wollam A."/>
            <person name="Pepin K.H."/>
            <person name="Johnson M."/>
            <person name="Bhonagiri V."/>
            <person name="Nash W.E."/>
            <person name="Warren W."/>
            <person name="Chinwalla A."/>
            <person name="Mardis E.R."/>
            <person name="Wilson R.K."/>
        </authorList>
    </citation>
    <scope>NUCLEOTIDE SEQUENCE [LARGE SCALE GENOMIC DNA]</scope>
    <source>
        <strain evidence="5">DSM 15176</strain>
    </source>
</reference>
<feature type="domain" description="Transketolase-like pyrimidine-binding" evidence="4">
    <location>
        <begin position="7"/>
        <end position="173"/>
    </location>
</feature>
<dbReference type="Gene3D" id="3.40.50.920">
    <property type="match status" value="1"/>
</dbReference>
<dbReference type="InterPro" id="IPR029061">
    <property type="entry name" value="THDP-binding"/>
</dbReference>
<evidence type="ECO:0000256" key="3">
    <source>
        <dbReference type="ARBA" id="ARBA00023052"/>
    </source>
</evidence>
<proteinExistence type="inferred from homology"/>
<dbReference type="FunFam" id="3.40.50.970:FF:000129">
    <property type="entry name" value="Transketolase"/>
    <property type="match status" value="1"/>
</dbReference>
<keyword evidence="3" id="KW-0786">Thiamine pyrophosphate</keyword>
<dbReference type="InterPro" id="IPR005475">
    <property type="entry name" value="Transketolase-like_Pyr-bd"/>
</dbReference>
<sequence>MAEMKKIATRVSYGNTLVELARQGADNLVVFDADLAAATKTEIFRKEYPDRHFDCGIAEQNMIGVAAGMSTMGYVPFVSSFAMFAAGRAFEQIRNTIGYPHLNVKIAATHAGLSVGEDGASHQCCEDIALMRTIPGMVILSPADDVEARAAVIAAYNYNGPVYLRFSRLPSPVFHDPETYEFQIGKGEKLTDGYDIAVISTGLMTSEALRAAVLAKRQGISVRVINMPTIKPLDEEIILTAARECRRIITVEEHNVLGGLGEAVCGVLSEKLPCYVRRLGVQDQFGHSGPANEVLRDYGLSAEAIAAAVREIVRPDHNTDDSANQ</sequence>
<evidence type="ECO:0000256" key="2">
    <source>
        <dbReference type="ARBA" id="ARBA00007131"/>
    </source>
</evidence>
<dbReference type="PANTHER" id="PTHR43825:SF1">
    <property type="entry name" value="TRANSKETOLASE-LIKE PYRIMIDINE-BINDING DOMAIN-CONTAINING PROTEIN"/>
    <property type="match status" value="1"/>
</dbReference>
<dbReference type="CDD" id="cd07033">
    <property type="entry name" value="TPP_PYR_DXS_TK_like"/>
    <property type="match status" value="1"/>
</dbReference>
<dbReference type="InterPro" id="IPR051157">
    <property type="entry name" value="PDH/Transketolase"/>
</dbReference>
<dbReference type="InterPro" id="IPR009014">
    <property type="entry name" value="Transketo_C/PFOR_II"/>
</dbReference>
<keyword evidence="6" id="KW-1185">Reference proteome</keyword>
<dbReference type="Gene3D" id="3.40.50.970">
    <property type="match status" value="1"/>
</dbReference>
<comment type="similarity">
    <text evidence="2">Belongs to the transketolase family.</text>
</comment>
<evidence type="ECO:0000313" key="6">
    <source>
        <dbReference type="Proteomes" id="UP000003438"/>
    </source>
</evidence>
<dbReference type="HOGENOM" id="CLU_009227_1_1_9"/>
<dbReference type="Pfam" id="PF02779">
    <property type="entry name" value="Transket_pyr"/>
    <property type="match status" value="1"/>
</dbReference>
<evidence type="ECO:0000256" key="1">
    <source>
        <dbReference type="ARBA" id="ARBA00001964"/>
    </source>
</evidence>
<protein>
    <submittedName>
        <fullName evidence="5">Transketolase, pyridine binding domain protein</fullName>
    </submittedName>
</protein>
<name>D1PQ52_9FIRM</name>
<dbReference type="eggNOG" id="COG3958">
    <property type="taxonomic scope" value="Bacteria"/>
</dbReference>
<dbReference type="InterPro" id="IPR033248">
    <property type="entry name" value="Transketolase_C"/>
</dbReference>
<dbReference type="SMART" id="SM00861">
    <property type="entry name" value="Transket_pyr"/>
    <property type="match status" value="1"/>
</dbReference>
<dbReference type="SUPFAM" id="SSF52518">
    <property type="entry name" value="Thiamin diphosphate-binding fold (THDP-binding)"/>
    <property type="match status" value="1"/>
</dbReference>
<dbReference type="Proteomes" id="UP000003438">
    <property type="component" value="Unassembled WGS sequence"/>
</dbReference>
<organism evidence="5 6">
    <name type="scientific">Subdoligranulum variabile DSM 15176</name>
    <dbReference type="NCBI Taxonomy" id="411471"/>
    <lineage>
        <taxon>Bacteria</taxon>
        <taxon>Bacillati</taxon>
        <taxon>Bacillota</taxon>
        <taxon>Clostridia</taxon>
        <taxon>Eubacteriales</taxon>
        <taxon>Oscillospiraceae</taxon>
        <taxon>Subdoligranulum</taxon>
    </lineage>
</organism>
<dbReference type="Pfam" id="PF02780">
    <property type="entry name" value="Transketolase_C"/>
    <property type="match status" value="1"/>
</dbReference>
<accession>D1PQ52</accession>
<gene>
    <name evidence="5" type="ORF">SUBVAR_06520</name>
</gene>
<dbReference type="AlphaFoldDB" id="D1PQ52"/>
<dbReference type="STRING" id="411471.SUBVAR_06520"/>
<dbReference type="OrthoDB" id="8732661at2"/>
<dbReference type="EMBL" id="ACBY02000032">
    <property type="protein sequence ID" value="EFB75162.1"/>
    <property type="molecule type" value="Genomic_DNA"/>
</dbReference>
<dbReference type="SUPFAM" id="SSF52922">
    <property type="entry name" value="TK C-terminal domain-like"/>
    <property type="match status" value="1"/>
</dbReference>
<evidence type="ECO:0000259" key="4">
    <source>
        <dbReference type="SMART" id="SM00861"/>
    </source>
</evidence>
<comment type="cofactor">
    <cofactor evidence="1">
        <name>thiamine diphosphate</name>
        <dbReference type="ChEBI" id="CHEBI:58937"/>
    </cofactor>
</comment>
<dbReference type="PANTHER" id="PTHR43825">
    <property type="entry name" value="PYRUVATE DEHYDROGENASE E1 COMPONENT"/>
    <property type="match status" value="1"/>
</dbReference>
<evidence type="ECO:0000313" key="5">
    <source>
        <dbReference type="EMBL" id="EFB75162.1"/>
    </source>
</evidence>